<reference evidence="2 3" key="1">
    <citation type="submission" date="2016-11" db="EMBL/GenBank/DDBJ databases">
        <title>Mixed transmission modes and dynamic genome evolution in an obligate animal-bacterial symbiosis.</title>
        <authorList>
            <person name="Russell S.L."/>
            <person name="Corbett-Detig R.B."/>
            <person name="Cavanaugh C.M."/>
        </authorList>
    </citation>
    <scope>NUCLEOTIDE SEQUENCE [LARGE SCALE GENOMIC DNA]</scope>
    <source>
        <strain evidence="2">Sveles-Q1</strain>
    </source>
</reference>
<sequence>MNSISIPGNDIAAAQAKKLAIQSQGITALSLIASLPKPQAAASAQNSAAPDPTSRIGHNINVRA</sequence>
<protein>
    <recommendedName>
        <fullName evidence="4">Motility protein</fullName>
    </recommendedName>
</protein>
<dbReference type="RefSeq" id="WP_078484770.1">
    <property type="nucleotide sequence ID" value="NZ_MPRL01000074.1"/>
</dbReference>
<feature type="compositionally biased region" description="Low complexity" evidence="1">
    <location>
        <begin position="40"/>
        <end position="49"/>
    </location>
</feature>
<proteinExistence type="predicted"/>
<evidence type="ECO:0000313" key="3">
    <source>
        <dbReference type="Proteomes" id="UP000191110"/>
    </source>
</evidence>
<organism evidence="2 3">
    <name type="scientific">Solemya pervernicosa gill symbiont</name>
    <dbReference type="NCBI Taxonomy" id="642797"/>
    <lineage>
        <taxon>Bacteria</taxon>
        <taxon>Pseudomonadati</taxon>
        <taxon>Pseudomonadota</taxon>
        <taxon>Gammaproteobacteria</taxon>
        <taxon>sulfur-oxidizing symbionts</taxon>
    </lineage>
</organism>
<evidence type="ECO:0000256" key="1">
    <source>
        <dbReference type="SAM" id="MobiDB-lite"/>
    </source>
</evidence>
<feature type="region of interest" description="Disordered" evidence="1">
    <location>
        <begin position="40"/>
        <end position="64"/>
    </location>
</feature>
<dbReference type="EMBL" id="MPRL01000074">
    <property type="protein sequence ID" value="OOZ38767.1"/>
    <property type="molecule type" value="Genomic_DNA"/>
</dbReference>
<name>A0A1T2L0Y3_9GAMM</name>
<dbReference type="Proteomes" id="UP000191110">
    <property type="component" value="Unassembled WGS sequence"/>
</dbReference>
<gene>
    <name evidence="2" type="ORF">BOW53_14315</name>
</gene>
<dbReference type="AlphaFoldDB" id="A0A1T2L0Y3"/>
<evidence type="ECO:0008006" key="4">
    <source>
        <dbReference type="Google" id="ProtNLM"/>
    </source>
</evidence>
<keyword evidence="3" id="KW-1185">Reference proteome</keyword>
<evidence type="ECO:0000313" key="2">
    <source>
        <dbReference type="EMBL" id="OOZ38767.1"/>
    </source>
</evidence>
<comment type="caution">
    <text evidence="2">The sequence shown here is derived from an EMBL/GenBank/DDBJ whole genome shotgun (WGS) entry which is preliminary data.</text>
</comment>
<accession>A0A1T2L0Y3</accession>